<evidence type="ECO:0000313" key="7">
    <source>
        <dbReference type="Proteomes" id="UP000095287"/>
    </source>
</evidence>
<keyword evidence="7" id="KW-1185">Reference proteome</keyword>
<dbReference type="InterPro" id="IPR036084">
    <property type="entry name" value="Ser_inhib-like_sf"/>
</dbReference>
<evidence type="ECO:0000256" key="1">
    <source>
        <dbReference type="ARBA" id="ARBA00022690"/>
    </source>
</evidence>
<dbReference type="Proteomes" id="UP000095287">
    <property type="component" value="Unplaced"/>
</dbReference>
<dbReference type="Pfam" id="PF01826">
    <property type="entry name" value="TIL"/>
    <property type="match status" value="1"/>
</dbReference>
<evidence type="ECO:0000313" key="8">
    <source>
        <dbReference type="WBParaSite" id="L893_g15131.t1"/>
    </source>
</evidence>
<dbReference type="PANTHER" id="PTHR23259">
    <property type="entry name" value="RIDDLE"/>
    <property type="match status" value="1"/>
</dbReference>
<dbReference type="Gene3D" id="2.10.25.10">
    <property type="entry name" value="Laminin"/>
    <property type="match status" value="1"/>
</dbReference>
<dbReference type="SUPFAM" id="SSF57567">
    <property type="entry name" value="Serine protease inhibitors"/>
    <property type="match status" value="1"/>
</dbReference>
<protein>
    <submittedName>
        <fullName evidence="8">TIL domain-containing protein</fullName>
    </submittedName>
</protein>
<evidence type="ECO:0000256" key="5">
    <source>
        <dbReference type="SAM" id="SignalP"/>
    </source>
</evidence>
<reference evidence="8" key="1">
    <citation type="submission" date="2016-11" db="UniProtKB">
        <authorList>
            <consortium name="WormBaseParasite"/>
        </authorList>
    </citation>
    <scope>IDENTIFICATION</scope>
</reference>
<evidence type="ECO:0000259" key="6">
    <source>
        <dbReference type="Pfam" id="PF01826"/>
    </source>
</evidence>
<dbReference type="WBParaSite" id="L893_g15131.t1">
    <property type="protein sequence ID" value="L893_g15131.t1"/>
    <property type="gene ID" value="L893_g15131"/>
</dbReference>
<sequence length="147" mass="16844">MKIFFIVCALAFAVVSSHRFRGKAQCDRNEHWSASYCNSCDRTCRYPTSCNLMCYPPQCMCDEGFLRDDKNRCIPAQKCPRKHPSLGNEHNVAFNREDGLAEFIRRLGFNDYSLLAANIIKRHPLFKSSSANRPSPPGKPRPLRFGR</sequence>
<keyword evidence="2" id="KW-0722">Serine protease inhibitor</keyword>
<keyword evidence="5" id="KW-0732">Signal</keyword>
<feature type="region of interest" description="Disordered" evidence="4">
    <location>
        <begin position="127"/>
        <end position="147"/>
    </location>
</feature>
<dbReference type="InterPro" id="IPR051368">
    <property type="entry name" value="SerProtInhib-TIL_Domain"/>
</dbReference>
<dbReference type="GO" id="GO:0004867">
    <property type="term" value="F:serine-type endopeptidase inhibitor activity"/>
    <property type="evidence" value="ECO:0007669"/>
    <property type="project" value="UniProtKB-KW"/>
</dbReference>
<dbReference type="InterPro" id="IPR002919">
    <property type="entry name" value="TIL_dom"/>
</dbReference>
<evidence type="ECO:0000256" key="4">
    <source>
        <dbReference type="SAM" id="MobiDB-lite"/>
    </source>
</evidence>
<dbReference type="PANTHER" id="PTHR23259:SF81">
    <property type="entry name" value="TIL DOMAIN-CONTAINING PROTEIN"/>
    <property type="match status" value="1"/>
</dbReference>
<name>A0A1I7YDV5_9BILA</name>
<evidence type="ECO:0000256" key="2">
    <source>
        <dbReference type="ARBA" id="ARBA00022900"/>
    </source>
</evidence>
<dbReference type="CDD" id="cd19941">
    <property type="entry name" value="TIL"/>
    <property type="match status" value="1"/>
</dbReference>
<feature type="chain" id="PRO_5009312050" evidence="5">
    <location>
        <begin position="18"/>
        <end position="147"/>
    </location>
</feature>
<accession>A0A1I7YDV5</accession>
<dbReference type="AlphaFoldDB" id="A0A1I7YDV5"/>
<feature type="domain" description="TIL" evidence="6">
    <location>
        <begin position="26"/>
        <end position="79"/>
    </location>
</feature>
<feature type="signal peptide" evidence="5">
    <location>
        <begin position="1"/>
        <end position="17"/>
    </location>
</feature>
<proteinExistence type="predicted"/>
<keyword evidence="3" id="KW-1015">Disulfide bond</keyword>
<keyword evidence="1" id="KW-0646">Protease inhibitor</keyword>
<evidence type="ECO:0000256" key="3">
    <source>
        <dbReference type="ARBA" id="ARBA00023157"/>
    </source>
</evidence>
<organism evidence="7 8">
    <name type="scientific">Steinernema glaseri</name>
    <dbReference type="NCBI Taxonomy" id="37863"/>
    <lineage>
        <taxon>Eukaryota</taxon>
        <taxon>Metazoa</taxon>
        <taxon>Ecdysozoa</taxon>
        <taxon>Nematoda</taxon>
        <taxon>Chromadorea</taxon>
        <taxon>Rhabditida</taxon>
        <taxon>Tylenchina</taxon>
        <taxon>Panagrolaimomorpha</taxon>
        <taxon>Strongyloidoidea</taxon>
        <taxon>Steinernematidae</taxon>
        <taxon>Steinernema</taxon>
    </lineage>
</organism>